<accession>Q2CJE9</accession>
<dbReference type="GO" id="GO:0016811">
    <property type="term" value="F:hydrolase activity, acting on carbon-nitrogen (but not peptide) bonds, in linear amides"/>
    <property type="evidence" value="ECO:0007669"/>
    <property type="project" value="InterPro"/>
</dbReference>
<protein>
    <submittedName>
        <fullName evidence="6">Penicillin acylase</fullName>
    </submittedName>
</protein>
<evidence type="ECO:0000256" key="5">
    <source>
        <dbReference type="PIRSR" id="PIRSR001227-2"/>
    </source>
</evidence>
<dbReference type="SUPFAM" id="SSF56235">
    <property type="entry name" value="N-terminal nucleophile aminohydrolases (Ntn hydrolases)"/>
    <property type="match status" value="1"/>
</dbReference>
<evidence type="ECO:0000313" key="6">
    <source>
        <dbReference type="EMBL" id="EAR52651.1"/>
    </source>
</evidence>
<evidence type="ECO:0000313" key="7">
    <source>
        <dbReference type="Proteomes" id="UP000003635"/>
    </source>
</evidence>
<feature type="binding site" evidence="5">
    <location>
        <position position="309"/>
    </location>
    <ligand>
        <name>Ca(2+)</name>
        <dbReference type="ChEBI" id="CHEBI:29108"/>
    </ligand>
</feature>
<dbReference type="Proteomes" id="UP000003635">
    <property type="component" value="Unassembled WGS sequence"/>
</dbReference>
<dbReference type="HOGENOM" id="CLU_011790_0_0_5"/>
<dbReference type="Gene3D" id="1.10.439.10">
    <property type="entry name" value="Penicillin Amidohydrolase, domain 1"/>
    <property type="match status" value="1"/>
</dbReference>
<gene>
    <name evidence="6" type="ORF">OG2516_00454</name>
</gene>
<keyword evidence="5" id="KW-0479">Metal-binding</keyword>
<dbReference type="PANTHER" id="PTHR34218:SF4">
    <property type="entry name" value="ACYL-HOMOSERINE LACTONE ACYLASE QUIP"/>
    <property type="match status" value="1"/>
</dbReference>
<evidence type="ECO:0000256" key="1">
    <source>
        <dbReference type="ARBA" id="ARBA00006586"/>
    </source>
</evidence>
<dbReference type="Gene3D" id="2.30.120.10">
    <property type="match status" value="1"/>
</dbReference>
<keyword evidence="2" id="KW-0378">Hydrolase</keyword>
<dbReference type="InterPro" id="IPR014395">
    <property type="entry name" value="Pen/GL7ACA/AHL_acylase"/>
</dbReference>
<dbReference type="Gene3D" id="1.10.1400.10">
    <property type="match status" value="1"/>
</dbReference>
<keyword evidence="3" id="KW-0865">Zymogen</keyword>
<dbReference type="InterPro" id="IPR043146">
    <property type="entry name" value="Penicillin_amidase_N_B-knob"/>
</dbReference>
<organism evidence="6 7">
    <name type="scientific">Oceanicola granulosus (strain ATCC BAA-861 / DSM 15982 / KCTC 12143 / HTCC2516)</name>
    <dbReference type="NCBI Taxonomy" id="314256"/>
    <lineage>
        <taxon>Bacteria</taxon>
        <taxon>Pseudomonadati</taxon>
        <taxon>Pseudomonadota</taxon>
        <taxon>Alphaproteobacteria</taxon>
        <taxon>Rhodobacterales</taxon>
        <taxon>Roseobacteraceae</taxon>
        <taxon>Oceanicola</taxon>
    </lineage>
</organism>
<proteinExistence type="inferred from homology"/>
<dbReference type="PANTHER" id="PTHR34218">
    <property type="entry name" value="PEPTIDASE S45 PENICILLIN AMIDASE"/>
    <property type="match status" value="1"/>
</dbReference>
<dbReference type="GO" id="GO:0046872">
    <property type="term" value="F:metal ion binding"/>
    <property type="evidence" value="ECO:0007669"/>
    <property type="project" value="UniProtKB-KW"/>
</dbReference>
<keyword evidence="7" id="KW-1185">Reference proteome</keyword>
<dbReference type="Gene3D" id="3.60.20.10">
    <property type="entry name" value="Glutamine Phosphoribosylpyrophosphate, subunit 1, domain 1"/>
    <property type="match status" value="1"/>
</dbReference>
<comment type="caution">
    <text evidence="6">The sequence shown here is derived from an EMBL/GenBank/DDBJ whole genome shotgun (WGS) entry which is preliminary data.</text>
</comment>
<feature type="active site" description="Nucleophile" evidence="4">
    <location>
        <position position="237"/>
    </location>
</feature>
<evidence type="ECO:0000256" key="2">
    <source>
        <dbReference type="ARBA" id="ARBA00022801"/>
    </source>
</evidence>
<comment type="similarity">
    <text evidence="1">Belongs to the peptidase S45 family.</text>
</comment>
<sequence>MSGLAAEAEIAVDRWGVPHLRARTQADLFLLQGFNAARDRLWQIDLWRKRGLGLLAADFGPGYLEQDRAARLFLYRGDMAAEWAAYAPDAEAICAAFAAGVNAYIDAAEAGAVPLPPEFELMDTRPARWAAEDVVRIRSHCLTRNALSEVLRARTLAGAGELADRMRADLEPPVAPGFDPALPPEDIPLAAIEDFRLAIAPVSFSPERLAATLEEAPLWRAISPLGDVVAESESQGSNNWAVAGTRTGSGRPLMASDPHRTHALPSVRYMVHLSAPGLDVIGAGEPCVPGIALGHNGHSAFSITIFGADQEDVLVCRTDPEAPLRYAYGEGWREMEVVEETFAVRGHPAQSRRLEFTCHGPVVHRDAGRAFTIRTVWSEPGAAPYMASLSVMRAKSWDSYREALRGWGTPSINHLYADVTGDIGWQAVGMTPVRAGWNGLLPVPGDGRYEWRGMLSLDELPHALNPERGFLATANEMNLPDGWDHEARAIGYEWVDRSRAERLHDVLGRQETHGVAEACALQMDVHSEAAARMQRALTGMTLEGDDAKVAAAHLAAWDAQARAESSPALLFELWVTRHLKPALFRAVAREGAAIGLLWPGAIQSVLDTIERPEHWLGSAAERDAIVSSTLAAAWADAAERFGADPADWRWGALHRLPLEHPLAQVGAAADWSLPAMEIGGSGSTPNYANYRVGDFTAITGPSVRLVVDVGDWDKSVFVNLPGQSGVPGDAHYADLAQDWQAGIYHPLLYSREAVDAATETLLRLVPGGG</sequence>
<comment type="cofactor">
    <cofactor evidence="5">
        <name>Ca(2+)</name>
        <dbReference type="ChEBI" id="CHEBI:29108"/>
    </cofactor>
    <text evidence="5">Binds 1 Ca(2+) ion per dimer.</text>
</comment>
<dbReference type="InterPro" id="IPR023343">
    <property type="entry name" value="Penicillin_amidase_dom1"/>
</dbReference>
<feature type="binding site" evidence="5">
    <location>
        <position position="312"/>
    </location>
    <ligand>
        <name>Ca(2+)</name>
        <dbReference type="ChEBI" id="CHEBI:29108"/>
    </ligand>
</feature>
<dbReference type="GO" id="GO:0017000">
    <property type="term" value="P:antibiotic biosynthetic process"/>
    <property type="evidence" value="ECO:0007669"/>
    <property type="project" value="InterPro"/>
</dbReference>
<dbReference type="InterPro" id="IPR043147">
    <property type="entry name" value="Penicillin_amidase_A-knob"/>
</dbReference>
<dbReference type="CDD" id="cd03747">
    <property type="entry name" value="Ntn_PGA_like"/>
    <property type="match status" value="1"/>
</dbReference>
<dbReference type="AlphaFoldDB" id="Q2CJE9"/>
<reference evidence="6 7" key="1">
    <citation type="journal article" date="2010" name="J. Bacteriol.">
        <title>Genome sequences of Oceanicola granulosus HTCC2516(T) and Oceanicola batsensis HTCC2597(TDelta).</title>
        <authorList>
            <person name="Thrash J.C."/>
            <person name="Cho J.C."/>
            <person name="Vergin K.L."/>
            <person name="Giovannoni S.J."/>
        </authorList>
    </citation>
    <scope>NUCLEOTIDE SEQUENCE [LARGE SCALE GENOMIC DNA]</scope>
    <source>
        <strain evidence="7">ATCC BAA-861 / DSM 15982 / KCTC 12143 / HTCC2516</strain>
    </source>
</reference>
<dbReference type="PIRSF" id="PIRSF001227">
    <property type="entry name" value="Pen_acylase"/>
    <property type="match status" value="1"/>
</dbReference>
<keyword evidence="5" id="KW-0106">Calcium</keyword>
<dbReference type="InterPro" id="IPR002692">
    <property type="entry name" value="S45"/>
</dbReference>
<dbReference type="MEROPS" id="S45.003"/>
<dbReference type="Pfam" id="PF01804">
    <property type="entry name" value="Penicil_amidase"/>
    <property type="match status" value="1"/>
</dbReference>
<evidence type="ECO:0000256" key="4">
    <source>
        <dbReference type="PIRSR" id="PIRSR001227-1"/>
    </source>
</evidence>
<dbReference type="EMBL" id="AAOT01000002">
    <property type="protein sequence ID" value="EAR52651.1"/>
    <property type="molecule type" value="Genomic_DNA"/>
</dbReference>
<name>Q2CJE9_OCEGH</name>
<dbReference type="eggNOG" id="COG2366">
    <property type="taxonomic scope" value="Bacteria"/>
</dbReference>
<dbReference type="InterPro" id="IPR029055">
    <property type="entry name" value="Ntn_hydrolases_N"/>
</dbReference>
<evidence type="ECO:0000256" key="3">
    <source>
        <dbReference type="ARBA" id="ARBA00023145"/>
    </source>
</evidence>